<comment type="subcellular location">
    <subcellularLocation>
        <location evidence="1">Nucleus</location>
        <location evidence="1">Nucleolus</location>
    </subcellularLocation>
</comment>
<feature type="non-terminal residue" evidence="7">
    <location>
        <position position="1"/>
    </location>
</feature>
<dbReference type="PROSITE" id="PS50082">
    <property type="entry name" value="WD_REPEATS_2"/>
    <property type="match status" value="10"/>
</dbReference>
<dbReference type="PANTHER" id="PTHR19854:SF15">
    <property type="entry name" value="TRANSDUCIN BETA-LIKE PROTEIN 3"/>
    <property type="match status" value="1"/>
</dbReference>
<evidence type="ECO:0000256" key="5">
    <source>
        <dbReference type="PROSITE-ProRule" id="PRU00221"/>
    </source>
</evidence>
<feature type="repeat" description="WD" evidence="5">
    <location>
        <begin position="187"/>
        <end position="228"/>
    </location>
</feature>
<feature type="repeat" description="WD" evidence="5">
    <location>
        <begin position="101"/>
        <end position="142"/>
    </location>
</feature>
<gene>
    <name evidence="7" type="primary">TBL3</name>
    <name evidence="7" type="ORF">HK097_003853</name>
</gene>
<dbReference type="InterPro" id="IPR015943">
    <property type="entry name" value="WD40/YVTN_repeat-like_dom_sf"/>
</dbReference>
<dbReference type="PROSITE" id="PS50294">
    <property type="entry name" value="WD_REPEATS_REGION"/>
    <property type="match status" value="10"/>
</dbReference>
<reference evidence="7" key="1">
    <citation type="submission" date="2020-05" db="EMBL/GenBank/DDBJ databases">
        <title>Phylogenomic resolution of chytrid fungi.</title>
        <authorList>
            <person name="Stajich J.E."/>
            <person name="Amses K."/>
            <person name="Simmons R."/>
            <person name="Seto K."/>
            <person name="Myers J."/>
            <person name="Bonds A."/>
            <person name="Quandt C.A."/>
            <person name="Barry K."/>
            <person name="Liu P."/>
            <person name="Grigoriev I."/>
            <person name="Longcore J.E."/>
            <person name="James T.Y."/>
        </authorList>
    </citation>
    <scope>NUCLEOTIDE SEQUENCE</scope>
    <source>
        <strain evidence="7">JEL0318</strain>
    </source>
</reference>
<dbReference type="AlphaFoldDB" id="A0AAD5S257"/>
<feature type="repeat" description="WD" evidence="5">
    <location>
        <begin position="420"/>
        <end position="462"/>
    </location>
</feature>
<dbReference type="Pfam" id="PF00400">
    <property type="entry name" value="WD40"/>
    <property type="match status" value="10"/>
</dbReference>
<evidence type="ECO:0000313" key="8">
    <source>
        <dbReference type="Proteomes" id="UP001212841"/>
    </source>
</evidence>
<dbReference type="PANTHER" id="PTHR19854">
    <property type="entry name" value="TRANSDUCIN BETA-LIKE 3"/>
    <property type="match status" value="1"/>
</dbReference>
<dbReference type="GO" id="GO:0032040">
    <property type="term" value="C:small-subunit processome"/>
    <property type="evidence" value="ECO:0007669"/>
    <property type="project" value="InterPro"/>
</dbReference>
<dbReference type="GO" id="GO:0034511">
    <property type="term" value="F:U3 snoRNA binding"/>
    <property type="evidence" value="ECO:0007669"/>
    <property type="project" value="TreeGrafter"/>
</dbReference>
<evidence type="ECO:0000313" key="7">
    <source>
        <dbReference type="EMBL" id="KAJ3036388.1"/>
    </source>
</evidence>
<sequence length="799" mass="88947">MAAPGKLFLKTSFKVAHTIESIYTGGKAAVTKDERFLITTVEDDVNILDLETGRTALRVKGGTDAITCFAVSPDGKHLVTASQSLLIKLWNLSTGEEVRSWKAHEAPVIAMDFDSTSTLVATGSADSTVKVWDVERGYCTHNFKGHSGIISVVRFHPDRRKLRLISGSDDCKIRVWDLKSRNCYAVLDSHVSVVRALDFSADGRFLLSGGRDKVVNMWNLESLTLESTLPVFESVEILGVINVPNPLPESVGDYGSLVVYTGGDKGIVRIWDVRGHKAVLEQEKETGSKHEIVGSMYLASSNTIMVLTSDQNILFYDVHAGLKRTRQIAGYNEEVLGLSLVGPGDSHLAVLTNSEQIRVYNLQTFDVSILYGHSEIVLNIDKSRDGKFLISGARDHKAIVWRFDPDEESGEGIWKSVGVCVGHTEPVSAVGFPRKTNGWVVTGSHDRTVKLWEVPDGGKTHQGSEPMKLKAKYTFHAHDKDIQSLAVAPNDKVFATAALDKTAKLWSVEDGTLLGTFKGHRRGIWCVKFSPVDQILATSSTDKTIKLWSVSDFSCVKTFEGHLNTVLQVDFLSAGMQLVSTAADGLVKLWNIRSNECAATLDNHEDRIWALAVKSDETQIISGGADSTVVIWDDVTLQEEEEHRKEQEERITKEQDLSNFLLKRDYKNAIKLAMDLNQPYRLLNLFADVIKLRKDKSSVLGSKAIEKVVQELNDEDLQKLLLYIRDWNTNSKHSSTAQSVLFIILQHFSIDKLLEVPKMKEVLDALIPYTERHFQHLTGYVTRSFVVDYTLECMELLGP</sequence>
<dbReference type="PRINTS" id="PR00320">
    <property type="entry name" value="GPROTEINBRPT"/>
</dbReference>
<dbReference type="InterPro" id="IPR013934">
    <property type="entry name" value="Utp13_C"/>
</dbReference>
<evidence type="ECO:0000256" key="3">
    <source>
        <dbReference type="ARBA" id="ARBA00022737"/>
    </source>
</evidence>
<dbReference type="GO" id="GO:0000480">
    <property type="term" value="P:endonucleolytic cleavage in 5'-ETS of tricistronic rRNA transcript (SSU-rRNA, 5.8S rRNA, LSU-rRNA)"/>
    <property type="evidence" value="ECO:0007669"/>
    <property type="project" value="TreeGrafter"/>
</dbReference>
<dbReference type="InterPro" id="IPR011047">
    <property type="entry name" value="Quinoprotein_ADH-like_sf"/>
</dbReference>
<dbReference type="InterPro" id="IPR001680">
    <property type="entry name" value="WD40_rpt"/>
</dbReference>
<dbReference type="SMART" id="SM00320">
    <property type="entry name" value="WD40"/>
    <property type="match status" value="12"/>
</dbReference>
<dbReference type="GO" id="GO:0030686">
    <property type="term" value="C:90S preribosome"/>
    <property type="evidence" value="ECO:0007669"/>
    <property type="project" value="TreeGrafter"/>
</dbReference>
<accession>A0AAD5S257</accession>
<dbReference type="Pfam" id="PF08625">
    <property type="entry name" value="Utp13"/>
    <property type="match status" value="1"/>
</dbReference>
<proteinExistence type="predicted"/>
<evidence type="ECO:0000256" key="4">
    <source>
        <dbReference type="ARBA" id="ARBA00023242"/>
    </source>
</evidence>
<dbReference type="InterPro" id="IPR019775">
    <property type="entry name" value="WD40_repeat_CS"/>
</dbReference>
<dbReference type="GO" id="GO:0000472">
    <property type="term" value="P:endonucleolytic cleavage to generate mature 5'-end of SSU-rRNA from (SSU-rRNA, 5.8S rRNA, LSU-rRNA)"/>
    <property type="evidence" value="ECO:0007669"/>
    <property type="project" value="TreeGrafter"/>
</dbReference>
<dbReference type="EMBL" id="JADGJD010001943">
    <property type="protein sequence ID" value="KAJ3036388.1"/>
    <property type="molecule type" value="Genomic_DNA"/>
</dbReference>
<feature type="repeat" description="WD" evidence="5">
    <location>
        <begin position="559"/>
        <end position="600"/>
    </location>
</feature>
<feature type="repeat" description="WD" evidence="5">
    <location>
        <begin position="601"/>
        <end position="633"/>
    </location>
</feature>
<dbReference type="Gene3D" id="2.130.10.10">
    <property type="entry name" value="YVTN repeat-like/Quinoprotein amine dehydrogenase"/>
    <property type="match status" value="5"/>
</dbReference>
<evidence type="ECO:0000256" key="2">
    <source>
        <dbReference type="ARBA" id="ARBA00022574"/>
    </source>
</evidence>
<dbReference type="SUPFAM" id="SSF50998">
    <property type="entry name" value="Quinoprotein alcohol dehydrogenase-like"/>
    <property type="match status" value="1"/>
</dbReference>
<dbReference type="InterPro" id="IPR036322">
    <property type="entry name" value="WD40_repeat_dom_sf"/>
</dbReference>
<feature type="domain" description="U3 small nucleolar RNA-associated protein 13 C-terminal" evidence="6">
    <location>
        <begin position="654"/>
        <end position="794"/>
    </location>
</feature>
<keyword evidence="4" id="KW-0539">Nucleus</keyword>
<organism evidence="7 8">
    <name type="scientific">Rhizophlyctis rosea</name>
    <dbReference type="NCBI Taxonomy" id="64517"/>
    <lineage>
        <taxon>Eukaryota</taxon>
        <taxon>Fungi</taxon>
        <taxon>Fungi incertae sedis</taxon>
        <taxon>Chytridiomycota</taxon>
        <taxon>Chytridiomycota incertae sedis</taxon>
        <taxon>Chytridiomycetes</taxon>
        <taxon>Rhizophlyctidales</taxon>
        <taxon>Rhizophlyctidaceae</taxon>
        <taxon>Rhizophlyctis</taxon>
    </lineage>
</organism>
<feature type="repeat" description="WD" evidence="5">
    <location>
        <begin position="143"/>
        <end position="186"/>
    </location>
</feature>
<dbReference type="FunFam" id="2.130.10.10:FF:000230">
    <property type="entry name" value="Transducin beta-like protein 3"/>
    <property type="match status" value="1"/>
</dbReference>
<keyword evidence="2 5" id="KW-0853">WD repeat</keyword>
<feature type="repeat" description="WD" evidence="5">
    <location>
        <begin position="517"/>
        <end position="558"/>
    </location>
</feature>
<evidence type="ECO:0000256" key="1">
    <source>
        <dbReference type="ARBA" id="ARBA00004604"/>
    </source>
</evidence>
<keyword evidence="8" id="KW-1185">Reference proteome</keyword>
<comment type="caution">
    <text evidence="7">The sequence shown here is derived from an EMBL/GenBank/DDBJ whole genome shotgun (WGS) entry which is preliminary data.</text>
</comment>
<evidence type="ECO:0000259" key="6">
    <source>
        <dbReference type="Pfam" id="PF08625"/>
    </source>
</evidence>
<feature type="repeat" description="WD" evidence="5">
    <location>
        <begin position="59"/>
        <end position="100"/>
    </location>
</feature>
<name>A0AAD5S257_9FUNG</name>
<dbReference type="Proteomes" id="UP001212841">
    <property type="component" value="Unassembled WGS sequence"/>
</dbReference>
<dbReference type="PROSITE" id="PS00678">
    <property type="entry name" value="WD_REPEATS_1"/>
    <property type="match status" value="5"/>
</dbReference>
<feature type="repeat" description="WD" evidence="5">
    <location>
        <begin position="475"/>
        <end position="516"/>
    </location>
</feature>
<feature type="repeat" description="WD" evidence="5">
    <location>
        <begin position="370"/>
        <end position="411"/>
    </location>
</feature>
<protein>
    <submittedName>
        <fullName evidence="7">Transducin (Beta)-like 3</fullName>
    </submittedName>
</protein>
<dbReference type="CDD" id="cd00200">
    <property type="entry name" value="WD40"/>
    <property type="match status" value="2"/>
</dbReference>
<keyword evidence="3" id="KW-0677">Repeat</keyword>
<dbReference type="SUPFAM" id="SSF50978">
    <property type="entry name" value="WD40 repeat-like"/>
    <property type="match status" value="1"/>
</dbReference>
<dbReference type="InterPro" id="IPR020472">
    <property type="entry name" value="WD40_PAC1"/>
</dbReference>